<keyword evidence="2" id="KW-1185">Reference proteome</keyword>
<sequence>MELRIQPALGSPDTTGNILFKQARRRVMSLQMHRIDHDTLGLWSFSGQPREDAVEHPIRLQRTKRL</sequence>
<dbReference type="AlphaFoldDB" id="K2P4N6"/>
<dbReference type="Proteomes" id="UP000007374">
    <property type="component" value="Unassembled WGS sequence"/>
</dbReference>
<reference evidence="1 2" key="1">
    <citation type="journal article" date="2012" name="J. Bacteriol.">
        <title>Genome Sequence of Nitratireductor indicus Type Strain C115.</title>
        <authorList>
            <person name="Lai Q."/>
            <person name="Li G."/>
            <person name="Yu Z."/>
            <person name="Shao Z."/>
        </authorList>
    </citation>
    <scope>NUCLEOTIDE SEQUENCE [LARGE SCALE GENOMIC DNA]</scope>
    <source>
        <strain evidence="1 2">C115</strain>
    </source>
</reference>
<protein>
    <submittedName>
        <fullName evidence="1">Uncharacterized protein</fullName>
    </submittedName>
</protein>
<comment type="caution">
    <text evidence="1">The sequence shown here is derived from an EMBL/GenBank/DDBJ whole genome shotgun (WGS) entry which is preliminary data.</text>
</comment>
<name>K2P4N6_9HYPH</name>
<dbReference type="EMBL" id="AMSI01000007">
    <property type="protein sequence ID" value="EKF42336.1"/>
    <property type="molecule type" value="Genomic_DNA"/>
</dbReference>
<organism evidence="1 2">
    <name type="scientific">Nitratireductor indicus C115</name>
    <dbReference type="NCBI Taxonomy" id="1231190"/>
    <lineage>
        <taxon>Bacteria</taxon>
        <taxon>Pseudomonadati</taxon>
        <taxon>Pseudomonadota</taxon>
        <taxon>Alphaproteobacteria</taxon>
        <taxon>Hyphomicrobiales</taxon>
        <taxon>Phyllobacteriaceae</taxon>
        <taxon>Nitratireductor</taxon>
    </lineage>
</organism>
<evidence type="ECO:0000313" key="2">
    <source>
        <dbReference type="Proteomes" id="UP000007374"/>
    </source>
</evidence>
<proteinExistence type="predicted"/>
<gene>
    <name evidence="1" type="ORF">NA8A_12325</name>
</gene>
<accession>K2P4N6</accession>
<evidence type="ECO:0000313" key="1">
    <source>
        <dbReference type="EMBL" id="EKF42336.1"/>
    </source>
</evidence>